<gene>
    <name evidence="1" type="ORF">VW35_08115</name>
</gene>
<evidence type="ECO:0000313" key="2">
    <source>
        <dbReference type="Proteomes" id="UP000033514"/>
    </source>
</evidence>
<evidence type="ECO:0000313" key="1">
    <source>
        <dbReference type="EMBL" id="KKB80347.1"/>
    </source>
</evidence>
<comment type="caution">
    <text evidence="1">The sequence shown here is derived from an EMBL/GenBank/DDBJ whole genome shotgun (WGS) entry which is preliminary data.</text>
</comment>
<dbReference type="AlphaFoldDB" id="A0A0F5LFI0"/>
<reference evidence="1 2" key="1">
    <citation type="submission" date="2015-03" db="EMBL/GenBank/DDBJ databases">
        <authorList>
            <person name="Hassan Y.I."/>
            <person name="Lepp D."/>
            <person name="Zhou T."/>
        </authorList>
    </citation>
    <scope>NUCLEOTIDE SEQUENCE [LARGE SCALE GENOMIC DNA]</scope>
    <source>
        <strain evidence="1 2">GH2-10</strain>
    </source>
</reference>
<dbReference type="Proteomes" id="UP000033514">
    <property type="component" value="Unassembled WGS sequence"/>
</dbReference>
<dbReference type="PATRIC" id="fig|361041.3.peg.964"/>
<name>A0A0F5LFI0_9HYPH</name>
<dbReference type="EMBL" id="LAJG01000014">
    <property type="protein sequence ID" value="KKB80347.1"/>
    <property type="molecule type" value="Genomic_DNA"/>
</dbReference>
<sequence length="80" mass="8575">MCQVCGLALAERISGLEAYLSSASKMAFPSDNQVLRQDTQKPAATSMIPATIGSVAADAIIGRRRHLAETEEEKRARITA</sequence>
<accession>A0A0F5LFI0</accession>
<proteinExistence type="predicted"/>
<keyword evidence="2" id="KW-1185">Reference proteome</keyword>
<organism evidence="1 2">
    <name type="scientific">Devosia soli</name>
    <dbReference type="NCBI Taxonomy" id="361041"/>
    <lineage>
        <taxon>Bacteria</taxon>
        <taxon>Pseudomonadati</taxon>
        <taxon>Pseudomonadota</taxon>
        <taxon>Alphaproteobacteria</taxon>
        <taxon>Hyphomicrobiales</taxon>
        <taxon>Devosiaceae</taxon>
        <taxon>Devosia</taxon>
    </lineage>
</organism>
<protein>
    <submittedName>
        <fullName evidence="1">Uncharacterized protein</fullName>
    </submittedName>
</protein>